<dbReference type="EMBL" id="CAAE01016187">
    <property type="protein sequence ID" value="CAG13510.1"/>
    <property type="molecule type" value="Genomic_DNA"/>
</dbReference>
<protein>
    <submittedName>
        <fullName evidence="2">(spotted green pufferfish) hypothetical protein</fullName>
    </submittedName>
</protein>
<dbReference type="InterPro" id="IPR007714">
    <property type="entry name" value="CFA20_dom"/>
</dbReference>
<dbReference type="AlphaFoldDB" id="Q4RDM2"/>
<feature type="non-terminal residue" evidence="2">
    <location>
        <position position="34"/>
    </location>
</feature>
<reference evidence="2" key="2">
    <citation type="submission" date="2004-02" db="EMBL/GenBank/DDBJ databases">
        <authorList>
            <consortium name="Genoscope"/>
            <consortium name="Whitehead Institute Centre for Genome Research"/>
        </authorList>
    </citation>
    <scope>NUCLEOTIDE SEQUENCE</scope>
</reference>
<comment type="caution">
    <text evidence="2">The sequence shown here is derived from an EMBL/GenBank/DDBJ whole genome shotgun (WGS) entry which is preliminary data.</text>
</comment>
<gene>
    <name evidence="2" type="ORF">GSTENG00036994001</name>
</gene>
<organism evidence="2">
    <name type="scientific">Tetraodon nigroviridis</name>
    <name type="common">Spotted green pufferfish</name>
    <name type="synonym">Chelonodon nigroviridis</name>
    <dbReference type="NCBI Taxonomy" id="99883"/>
    <lineage>
        <taxon>Eukaryota</taxon>
        <taxon>Metazoa</taxon>
        <taxon>Chordata</taxon>
        <taxon>Craniata</taxon>
        <taxon>Vertebrata</taxon>
        <taxon>Euteleostomi</taxon>
        <taxon>Actinopterygii</taxon>
        <taxon>Neopterygii</taxon>
        <taxon>Teleostei</taxon>
        <taxon>Neoteleostei</taxon>
        <taxon>Acanthomorphata</taxon>
        <taxon>Eupercaria</taxon>
        <taxon>Tetraodontiformes</taxon>
        <taxon>Tetradontoidea</taxon>
        <taxon>Tetraodontidae</taxon>
        <taxon>Tetraodon</taxon>
    </lineage>
</organism>
<dbReference type="Pfam" id="PF05018">
    <property type="entry name" value="CFA20_dom"/>
    <property type="match status" value="1"/>
</dbReference>
<dbReference type="KEGG" id="tng:GSTEN00036994G001"/>
<name>Q4RDM2_TETNG</name>
<dbReference type="OrthoDB" id="7486196at2759"/>
<accession>Q4RDM2</accession>
<reference evidence="2" key="1">
    <citation type="journal article" date="2004" name="Nature">
        <title>Genome duplication in the teleost fish Tetraodon nigroviridis reveals the early vertebrate proto-karyotype.</title>
        <authorList>
            <person name="Jaillon O."/>
            <person name="Aury J.-M."/>
            <person name="Brunet F."/>
            <person name="Petit J.-L."/>
            <person name="Stange-Thomann N."/>
            <person name="Mauceli E."/>
            <person name="Bouneau L."/>
            <person name="Fischer C."/>
            <person name="Ozouf-Costaz C."/>
            <person name="Bernot A."/>
            <person name="Nicaud S."/>
            <person name="Jaffe D."/>
            <person name="Fisher S."/>
            <person name="Lutfalla G."/>
            <person name="Dossat C."/>
            <person name="Segurens B."/>
            <person name="Dasilva C."/>
            <person name="Salanoubat M."/>
            <person name="Levy M."/>
            <person name="Boudet N."/>
            <person name="Castellano S."/>
            <person name="Anthouard V."/>
            <person name="Jubin C."/>
            <person name="Castelli V."/>
            <person name="Katinka M."/>
            <person name="Vacherie B."/>
            <person name="Biemont C."/>
            <person name="Skalli Z."/>
            <person name="Cattolico L."/>
            <person name="Poulain J."/>
            <person name="De Berardinis V."/>
            <person name="Cruaud C."/>
            <person name="Duprat S."/>
            <person name="Brottier P."/>
            <person name="Coutanceau J.-P."/>
            <person name="Gouzy J."/>
            <person name="Parra G."/>
            <person name="Lardier G."/>
            <person name="Chapple C."/>
            <person name="McKernan K.J."/>
            <person name="McEwan P."/>
            <person name="Bosak S."/>
            <person name="Kellis M."/>
            <person name="Volff J.-N."/>
            <person name="Guigo R."/>
            <person name="Zody M.C."/>
            <person name="Mesirov J."/>
            <person name="Lindblad-Toh K."/>
            <person name="Birren B."/>
            <person name="Nusbaum C."/>
            <person name="Kahn D."/>
            <person name="Robinson-Rechavi M."/>
            <person name="Laudet V."/>
            <person name="Schachter V."/>
            <person name="Quetier F."/>
            <person name="Saurin W."/>
            <person name="Scarpelli C."/>
            <person name="Wincker P."/>
            <person name="Lander E.S."/>
            <person name="Weissenbach J."/>
            <person name="Roest Crollius H."/>
        </authorList>
    </citation>
    <scope>NUCLEOTIDE SEQUENCE [LARGE SCALE GENOMIC DNA]</scope>
</reference>
<sequence length="34" mass="4118">IHPNCRIQRVYFTDRLYSYQELPSDYKVNISIKG</sequence>
<evidence type="ECO:0000259" key="1">
    <source>
        <dbReference type="Pfam" id="PF05018"/>
    </source>
</evidence>
<feature type="non-terminal residue" evidence="2">
    <location>
        <position position="1"/>
    </location>
</feature>
<evidence type="ECO:0000313" key="2">
    <source>
        <dbReference type="EMBL" id="CAG13510.1"/>
    </source>
</evidence>
<feature type="domain" description="CFA20" evidence="1">
    <location>
        <begin position="1"/>
        <end position="29"/>
    </location>
</feature>
<proteinExistence type="predicted"/>